<evidence type="ECO:0000313" key="3">
    <source>
        <dbReference type="Proteomes" id="UP000483286"/>
    </source>
</evidence>
<sequence length="105" mass="11641">MRLILPVLFVAALSLSAAPTPTCLARVTAQPSFPGRLVTVRVPPSCPPGGRAYVRFVSRTGTQPDSPPGFFTLRPGQQLTRRVPASWWVEGRDKYLRWLRLKEAP</sequence>
<dbReference type="EMBL" id="WQLB01000031">
    <property type="protein sequence ID" value="MVN88646.1"/>
    <property type="molecule type" value="Genomic_DNA"/>
</dbReference>
<evidence type="ECO:0000256" key="1">
    <source>
        <dbReference type="SAM" id="SignalP"/>
    </source>
</evidence>
<gene>
    <name evidence="2" type="ORF">GO986_18070</name>
</gene>
<feature type="chain" id="PRO_5028877808" description="SH3 domain-containing protein" evidence="1">
    <location>
        <begin position="18"/>
        <end position="105"/>
    </location>
</feature>
<keyword evidence="1" id="KW-0732">Signal</keyword>
<feature type="signal peptide" evidence="1">
    <location>
        <begin position="1"/>
        <end position="17"/>
    </location>
</feature>
<reference evidence="2 3" key="1">
    <citation type="submission" date="2019-12" db="EMBL/GenBank/DDBJ databases">
        <title>Deinococcus sp. HMF7620 Genome sequencing and assembly.</title>
        <authorList>
            <person name="Kang H."/>
            <person name="Kim H."/>
            <person name="Joh K."/>
        </authorList>
    </citation>
    <scope>NUCLEOTIDE SEQUENCE [LARGE SCALE GENOMIC DNA]</scope>
    <source>
        <strain evidence="2 3">HMF7620</strain>
    </source>
</reference>
<evidence type="ECO:0008006" key="4">
    <source>
        <dbReference type="Google" id="ProtNLM"/>
    </source>
</evidence>
<keyword evidence="3" id="KW-1185">Reference proteome</keyword>
<organism evidence="2 3">
    <name type="scientific">Deinococcus arboris</name>
    <dbReference type="NCBI Taxonomy" id="2682977"/>
    <lineage>
        <taxon>Bacteria</taxon>
        <taxon>Thermotogati</taxon>
        <taxon>Deinococcota</taxon>
        <taxon>Deinococci</taxon>
        <taxon>Deinococcales</taxon>
        <taxon>Deinococcaceae</taxon>
        <taxon>Deinococcus</taxon>
    </lineage>
</organism>
<dbReference type="Proteomes" id="UP000483286">
    <property type="component" value="Unassembled WGS sequence"/>
</dbReference>
<evidence type="ECO:0000313" key="2">
    <source>
        <dbReference type="EMBL" id="MVN88646.1"/>
    </source>
</evidence>
<proteinExistence type="predicted"/>
<accession>A0A7C9IDX5</accession>
<protein>
    <recommendedName>
        <fullName evidence="4">SH3 domain-containing protein</fullName>
    </recommendedName>
</protein>
<dbReference type="AlphaFoldDB" id="A0A7C9IDX5"/>
<dbReference type="RefSeq" id="WP_157460706.1">
    <property type="nucleotide sequence ID" value="NZ_WQLB01000031.1"/>
</dbReference>
<name>A0A7C9IDX5_9DEIO</name>
<comment type="caution">
    <text evidence="2">The sequence shown here is derived from an EMBL/GenBank/DDBJ whole genome shotgun (WGS) entry which is preliminary data.</text>
</comment>